<proteinExistence type="predicted"/>
<keyword evidence="3" id="KW-1185">Reference proteome</keyword>
<evidence type="ECO:0000256" key="1">
    <source>
        <dbReference type="SAM" id="MobiDB-lite"/>
    </source>
</evidence>
<organism evidence="2 3">
    <name type="scientific">Cobetia marina</name>
    <name type="common">Deleya marina</name>
    <dbReference type="NCBI Taxonomy" id="28258"/>
    <lineage>
        <taxon>Bacteria</taxon>
        <taxon>Pseudomonadati</taxon>
        <taxon>Pseudomonadota</taxon>
        <taxon>Gammaproteobacteria</taxon>
        <taxon>Oceanospirillales</taxon>
        <taxon>Halomonadaceae</taxon>
        <taxon>Cobetia</taxon>
    </lineage>
</organism>
<name>A0ABU9GA01_COBMA</name>
<accession>A0ABU9GA01</accession>
<sequence>MANVHFTLTTHLKNGQTVSGDPIKVSASSTPQTGNTIQKGDWPALDALSPNFPVTVTKVEEDDDGNTLVALTESDKPDPSDPDSYRYTPWK</sequence>
<evidence type="ECO:0000313" key="3">
    <source>
        <dbReference type="Proteomes" id="UP001378242"/>
    </source>
</evidence>
<comment type="caution">
    <text evidence="2">The sequence shown here is derived from an EMBL/GenBank/DDBJ whole genome shotgun (WGS) entry which is preliminary data.</text>
</comment>
<feature type="compositionally biased region" description="Polar residues" evidence="1">
    <location>
        <begin position="26"/>
        <end position="38"/>
    </location>
</feature>
<feature type="region of interest" description="Disordered" evidence="1">
    <location>
        <begin position="69"/>
        <end position="91"/>
    </location>
</feature>
<gene>
    <name evidence="2" type="ORF">V6243_00520</name>
</gene>
<evidence type="ECO:0000313" key="2">
    <source>
        <dbReference type="EMBL" id="MEL0615295.1"/>
    </source>
</evidence>
<reference evidence="2 3" key="1">
    <citation type="submission" date="2024-02" db="EMBL/GenBank/DDBJ databases">
        <title>Bacteria isolated from the canopy kelp, Nereocystis luetkeana.</title>
        <authorList>
            <person name="Pfister C.A."/>
            <person name="Younker I.T."/>
            <person name="Light S.H."/>
        </authorList>
    </citation>
    <scope>NUCLEOTIDE SEQUENCE [LARGE SCALE GENOMIC DNA]</scope>
    <source>
        <strain evidence="2 3">TI.5.07</strain>
    </source>
</reference>
<dbReference type="Proteomes" id="UP001378242">
    <property type="component" value="Unassembled WGS sequence"/>
</dbReference>
<dbReference type="RefSeq" id="WP_084208554.1">
    <property type="nucleotide sequence ID" value="NZ_BJOH01000001.1"/>
</dbReference>
<dbReference type="GeneID" id="43177788"/>
<feature type="region of interest" description="Disordered" evidence="1">
    <location>
        <begin position="15"/>
        <end position="44"/>
    </location>
</feature>
<protein>
    <submittedName>
        <fullName evidence="2">Uncharacterized protein</fullName>
    </submittedName>
</protein>
<dbReference type="EMBL" id="JBAKAP010000001">
    <property type="protein sequence ID" value="MEL0615295.1"/>
    <property type="molecule type" value="Genomic_DNA"/>
</dbReference>